<comment type="similarity">
    <text evidence="2">Belongs to the asparagine synthetase family.</text>
</comment>
<dbReference type="Proteomes" id="UP000245812">
    <property type="component" value="Unassembled WGS sequence"/>
</dbReference>
<feature type="site" description="Important for beta-aspartyl-AMP intermediate formation" evidence="9">
    <location>
        <position position="317"/>
    </location>
</feature>
<dbReference type="InterPro" id="IPR033738">
    <property type="entry name" value="AsnB_N"/>
</dbReference>
<dbReference type="NCBIfam" id="TIGR01536">
    <property type="entry name" value="asn_synth_AEB"/>
    <property type="match status" value="1"/>
</dbReference>
<evidence type="ECO:0000256" key="6">
    <source>
        <dbReference type="ARBA" id="ARBA00022962"/>
    </source>
</evidence>
<dbReference type="AlphaFoldDB" id="A0A316I2Z5"/>
<protein>
    <recommendedName>
        <fullName evidence="3">asparagine synthase (glutamine-hydrolyzing)</fullName>
        <ecNumber evidence="3">6.3.5.4</ecNumber>
    </recommendedName>
</protein>
<dbReference type="Gene3D" id="3.40.50.620">
    <property type="entry name" value="HUPs"/>
    <property type="match status" value="1"/>
</dbReference>
<dbReference type="GO" id="GO:0006529">
    <property type="term" value="P:asparagine biosynthetic process"/>
    <property type="evidence" value="ECO:0007669"/>
    <property type="project" value="InterPro"/>
</dbReference>
<dbReference type="SUPFAM" id="SSF52402">
    <property type="entry name" value="Adenine nucleotide alpha hydrolases-like"/>
    <property type="match status" value="1"/>
</dbReference>
<evidence type="ECO:0000256" key="2">
    <source>
        <dbReference type="ARBA" id="ARBA00005752"/>
    </source>
</evidence>
<dbReference type="InterPro" id="IPR014729">
    <property type="entry name" value="Rossmann-like_a/b/a_fold"/>
</dbReference>
<dbReference type="CDD" id="cd00712">
    <property type="entry name" value="AsnB"/>
    <property type="match status" value="1"/>
</dbReference>
<dbReference type="GO" id="GO:0004066">
    <property type="term" value="F:asparagine synthase (glutamine-hydrolyzing) activity"/>
    <property type="evidence" value="ECO:0007669"/>
    <property type="project" value="UniProtKB-EC"/>
</dbReference>
<dbReference type="SUPFAM" id="SSF56235">
    <property type="entry name" value="N-terminal nucleophile aminohydrolases (Ntn hydrolases)"/>
    <property type="match status" value="1"/>
</dbReference>
<dbReference type="GO" id="GO:0005829">
    <property type="term" value="C:cytosol"/>
    <property type="evidence" value="ECO:0007669"/>
    <property type="project" value="TreeGrafter"/>
</dbReference>
<dbReference type="InterPro" id="IPR029055">
    <property type="entry name" value="Ntn_hydrolases_N"/>
</dbReference>
<dbReference type="PROSITE" id="PS51278">
    <property type="entry name" value="GATASE_TYPE_2"/>
    <property type="match status" value="1"/>
</dbReference>
<dbReference type="InterPro" id="IPR001962">
    <property type="entry name" value="Asn_synthase"/>
</dbReference>
<comment type="catalytic activity">
    <reaction evidence="7">
        <text>L-aspartate + L-glutamine + ATP + H2O = L-asparagine + L-glutamate + AMP + diphosphate + H(+)</text>
        <dbReference type="Rhea" id="RHEA:12228"/>
        <dbReference type="ChEBI" id="CHEBI:15377"/>
        <dbReference type="ChEBI" id="CHEBI:15378"/>
        <dbReference type="ChEBI" id="CHEBI:29985"/>
        <dbReference type="ChEBI" id="CHEBI:29991"/>
        <dbReference type="ChEBI" id="CHEBI:30616"/>
        <dbReference type="ChEBI" id="CHEBI:33019"/>
        <dbReference type="ChEBI" id="CHEBI:58048"/>
        <dbReference type="ChEBI" id="CHEBI:58359"/>
        <dbReference type="ChEBI" id="CHEBI:456215"/>
        <dbReference type="EC" id="6.3.5.4"/>
    </reaction>
</comment>
<dbReference type="InterPro" id="IPR017932">
    <property type="entry name" value="GATase_2_dom"/>
</dbReference>
<keyword evidence="12" id="KW-1185">Reference proteome</keyword>
<feature type="binding site" evidence="8">
    <location>
        <position position="39"/>
    </location>
    <ligand>
        <name>L-glutamine</name>
        <dbReference type="ChEBI" id="CHEBI:58359"/>
    </ligand>
</feature>
<dbReference type="PANTHER" id="PTHR43284:SF1">
    <property type="entry name" value="ASPARAGINE SYNTHETASE"/>
    <property type="match status" value="1"/>
</dbReference>
<name>A0A316I2Z5_9GAMM</name>
<gene>
    <name evidence="11" type="ORF">C7456_11090</name>
</gene>
<evidence type="ECO:0000256" key="7">
    <source>
        <dbReference type="ARBA" id="ARBA00048741"/>
    </source>
</evidence>
<dbReference type="EC" id="6.3.5.4" evidence="3"/>
<keyword evidence="5 8" id="KW-0067">ATP-binding</keyword>
<keyword evidence="4 8" id="KW-0547">Nucleotide-binding</keyword>
<comment type="caution">
    <text evidence="11">The sequence shown here is derived from an EMBL/GenBank/DDBJ whole genome shotgun (WGS) entry which is preliminary data.</text>
</comment>
<keyword evidence="6" id="KW-0315">Glutamine amidotransferase</keyword>
<sequence>MHSKDNRWVISYNGEIYNAATLKQRLEAREAILWTGHSDTEIMLEAIAQWGVARALELAEGMLAFAAWDRRDRKLYLARDRMGEKPLYVSFLSNGVAFASELKAFHGLRGFQSSLHPEAIRQYFVHGYIPSPLSIYRTTFKLPPGSWICLDQHSMRHIGTVSEFQQACVTYWSAADLAAQSTPKLAADESIEALKHAFEASVSNRMLADVPVGAFLSGGIDSSLVAAVMQQKSSHRVKTFTIGFSEKAFDESVQAERVARYLGSDHQTVRFSPEQALDLLPRSIEVYDEPFADTSQLPTMLLASVTRPHVTVSLSGDGADELFGGYPRYWNAMRHMRTYQRWPVALRRSIGRLATTLFVHPGFAAARRIDRVATAMQQLDAAGVHDCLSSVWVRPQADILAGNTSFPGAVMNNSSLSGNLGASHMLLSDQLRYLPDDLMVKTDRASMAVSLEVRMPFLSPSMVELSWRIPFHDKIQGSLGKLPLRRLLRTYLPDDLIKLPKRGFNVPIAQWLRGPLRGWAEQMLDATTIKSGGYLNERAARAIWSRHLAGKDESQALWTILCFQFWLGHTSASAP</sequence>
<reference evidence="11 12" key="1">
    <citation type="submission" date="2018-05" db="EMBL/GenBank/DDBJ databases">
        <title>Genomic Encyclopedia of Type Strains, Phase IV (KMG-IV): sequencing the most valuable type-strain genomes for metagenomic binning, comparative biology and taxonomic classification.</title>
        <authorList>
            <person name="Goeker M."/>
        </authorList>
    </citation>
    <scope>NUCLEOTIDE SEQUENCE [LARGE SCALE GENOMIC DNA]</scope>
    <source>
        <strain evidence="11 12">DSM 14263</strain>
    </source>
</reference>
<evidence type="ECO:0000256" key="8">
    <source>
        <dbReference type="PIRSR" id="PIRSR001589-2"/>
    </source>
</evidence>
<evidence type="ECO:0000256" key="5">
    <source>
        <dbReference type="ARBA" id="ARBA00022840"/>
    </source>
</evidence>
<evidence type="ECO:0000256" key="3">
    <source>
        <dbReference type="ARBA" id="ARBA00012737"/>
    </source>
</evidence>
<evidence type="ECO:0000313" key="11">
    <source>
        <dbReference type="EMBL" id="PWK84789.1"/>
    </source>
</evidence>
<feature type="domain" description="Glutamine amidotransferase type-2" evidence="10">
    <location>
        <begin position="1"/>
        <end position="153"/>
    </location>
</feature>
<dbReference type="PIRSF" id="PIRSF001589">
    <property type="entry name" value="Asn_synthetase_glu-h"/>
    <property type="match status" value="1"/>
</dbReference>
<feature type="binding site" evidence="8">
    <location>
        <begin position="315"/>
        <end position="316"/>
    </location>
    <ligand>
        <name>ATP</name>
        <dbReference type="ChEBI" id="CHEBI:30616"/>
    </ligand>
</feature>
<feature type="binding site" evidence="8">
    <location>
        <position position="242"/>
    </location>
    <ligand>
        <name>ATP</name>
        <dbReference type="ChEBI" id="CHEBI:30616"/>
    </ligand>
</feature>
<dbReference type="InterPro" id="IPR051786">
    <property type="entry name" value="ASN_synthetase/amidase"/>
</dbReference>
<dbReference type="InterPro" id="IPR006426">
    <property type="entry name" value="Asn_synth_AEB"/>
</dbReference>
<evidence type="ECO:0000259" key="10">
    <source>
        <dbReference type="PROSITE" id="PS51278"/>
    </source>
</evidence>
<evidence type="ECO:0000256" key="1">
    <source>
        <dbReference type="ARBA" id="ARBA00005187"/>
    </source>
</evidence>
<evidence type="ECO:0000313" key="12">
    <source>
        <dbReference type="Proteomes" id="UP000245812"/>
    </source>
</evidence>
<dbReference type="Gene3D" id="3.60.20.10">
    <property type="entry name" value="Glutamine Phosphoribosylpyrophosphate, subunit 1, domain 1"/>
    <property type="match status" value="1"/>
</dbReference>
<accession>A0A316I2Z5</accession>
<dbReference type="EMBL" id="QGHC01000010">
    <property type="protein sequence ID" value="PWK84789.1"/>
    <property type="molecule type" value="Genomic_DNA"/>
</dbReference>
<dbReference type="Pfam" id="PF13537">
    <property type="entry name" value="GATase_7"/>
    <property type="match status" value="1"/>
</dbReference>
<dbReference type="PANTHER" id="PTHR43284">
    <property type="entry name" value="ASPARAGINE SYNTHETASE (GLUTAMINE-HYDROLYZING)"/>
    <property type="match status" value="1"/>
</dbReference>
<evidence type="ECO:0000256" key="9">
    <source>
        <dbReference type="PIRSR" id="PIRSR001589-3"/>
    </source>
</evidence>
<evidence type="ECO:0000256" key="4">
    <source>
        <dbReference type="ARBA" id="ARBA00022741"/>
    </source>
</evidence>
<dbReference type="CDD" id="cd01991">
    <property type="entry name" value="Asn_synthase_B_C"/>
    <property type="match status" value="1"/>
</dbReference>
<dbReference type="Pfam" id="PF00733">
    <property type="entry name" value="Asn_synthase"/>
    <property type="match status" value="1"/>
</dbReference>
<proteinExistence type="inferred from homology"/>
<comment type="pathway">
    <text evidence="1">Amino-acid biosynthesis; L-asparagine biosynthesis; L-asparagine from L-aspartate (L-Gln route): step 1/1.</text>
</comment>
<dbReference type="GO" id="GO:0005524">
    <property type="term" value="F:ATP binding"/>
    <property type="evidence" value="ECO:0007669"/>
    <property type="project" value="UniProtKB-KW"/>
</dbReference>
<organism evidence="11 12">
    <name type="scientific">Fulvimonas soli</name>
    <dbReference type="NCBI Taxonomy" id="155197"/>
    <lineage>
        <taxon>Bacteria</taxon>
        <taxon>Pseudomonadati</taxon>
        <taxon>Pseudomonadota</taxon>
        <taxon>Gammaproteobacteria</taxon>
        <taxon>Lysobacterales</taxon>
        <taxon>Rhodanobacteraceae</taxon>
        <taxon>Fulvimonas</taxon>
    </lineage>
</organism>